<evidence type="ECO:0000313" key="2">
    <source>
        <dbReference type="Proteomes" id="UP001060085"/>
    </source>
</evidence>
<comment type="caution">
    <text evidence="1">The sequence shown here is derived from an EMBL/GenBank/DDBJ whole genome shotgun (WGS) entry which is preliminary data.</text>
</comment>
<accession>A0ACC0CDX5</accession>
<organism evidence="1 2">
    <name type="scientific">Catharanthus roseus</name>
    <name type="common">Madagascar periwinkle</name>
    <name type="synonym">Vinca rosea</name>
    <dbReference type="NCBI Taxonomy" id="4058"/>
    <lineage>
        <taxon>Eukaryota</taxon>
        <taxon>Viridiplantae</taxon>
        <taxon>Streptophyta</taxon>
        <taxon>Embryophyta</taxon>
        <taxon>Tracheophyta</taxon>
        <taxon>Spermatophyta</taxon>
        <taxon>Magnoliopsida</taxon>
        <taxon>eudicotyledons</taxon>
        <taxon>Gunneridae</taxon>
        <taxon>Pentapetalae</taxon>
        <taxon>asterids</taxon>
        <taxon>lamiids</taxon>
        <taxon>Gentianales</taxon>
        <taxon>Apocynaceae</taxon>
        <taxon>Rauvolfioideae</taxon>
        <taxon>Vinceae</taxon>
        <taxon>Catharanthinae</taxon>
        <taxon>Catharanthus</taxon>
    </lineage>
</organism>
<dbReference type="EMBL" id="CM044701">
    <property type="protein sequence ID" value="KAI5683095.1"/>
    <property type="molecule type" value="Genomic_DNA"/>
</dbReference>
<proteinExistence type="predicted"/>
<sequence length="208" mass="23891">MGEEILCFLLPSTVAIASSANADDVPSQFSDDQLDLLAFGMSSSNSPVSNIDFSLTRRGSGKVNRKGVAYYNRLINYMLEKGITLYTNLNHYDLPQALQETYGGWLSEKVVKDFADFVSFVLRLLEIESRIGFRKEPYIAEQQDTFGIFFNFVWYKPLTRSKLDNYVAQRAKDFYIGWFLHPLVYGEYPKTMQNIVVDRLPKFTLKEA</sequence>
<keyword evidence="2" id="KW-1185">Reference proteome</keyword>
<name>A0ACC0CDX5_CATRO</name>
<reference evidence="2" key="1">
    <citation type="journal article" date="2023" name="Nat. Plants">
        <title>Single-cell RNA sequencing provides a high-resolution roadmap for understanding the multicellular compartmentation of specialized metabolism.</title>
        <authorList>
            <person name="Sun S."/>
            <person name="Shen X."/>
            <person name="Li Y."/>
            <person name="Li Y."/>
            <person name="Wang S."/>
            <person name="Li R."/>
            <person name="Zhang H."/>
            <person name="Shen G."/>
            <person name="Guo B."/>
            <person name="Wei J."/>
            <person name="Xu J."/>
            <person name="St-Pierre B."/>
            <person name="Chen S."/>
            <person name="Sun C."/>
        </authorList>
    </citation>
    <scope>NUCLEOTIDE SEQUENCE [LARGE SCALE GENOMIC DNA]</scope>
</reference>
<gene>
    <name evidence="1" type="ORF">M9H77_04323</name>
</gene>
<protein>
    <submittedName>
        <fullName evidence="1">Uncharacterized protein</fullName>
    </submittedName>
</protein>
<evidence type="ECO:0000313" key="1">
    <source>
        <dbReference type="EMBL" id="KAI5683095.1"/>
    </source>
</evidence>
<dbReference type="Proteomes" id="UP001060085">
    <property type="component" value="Linkage Group LG01"/>
</dbReference>